<dbReference type="EMBL" id="FPJW01000005">
    <property type="protein sequence ID" value="SFX42430.1"/>
    <property type="molecule type" value="Genomic_DNA"/>
</dbReference>
<evidence type="ECO:0000313" key="2">
    <source>
        <dbReference type="EMBL" id="SFX42430.1"/>
    </source>
</evidence>
<evidence type="ECO:0008006" key="4">
    <source>
        <dbReference type="Google" id="ProtNLM"/>
    </source>
</evidence>
<sequence>MKKTLSLICVISLLACSLSLQASDARLANQLIGEWQCSQQIQPDPSMTIKIDYIQLFTGQRHFTLDGNMEMSFAGQQLSYKFEGSGDWSTGPGRLTIKTRNSNAQPTNALAQQLHDAGILDVNQLRDLESDDTFEMVSITQQAMELRHLEEDFSTRCVRR</sequence>
<feature type="signal peptide" evidence="1">
    <location>
        <begin position="1"/>
        <end position="22"/>
    </location>
</feature>
<keyword evidence="1" id="KW-0732">Signal</keyword>
<dbReference type="RefSeq" id="WP_072325846.1">
    <property type="nucleotide sequence ID" value="NZ_FPJW01000005.1"/>
</dbReference>
<protein>
    <recommendedName>
        <fullName evidence="4">Lipocalin-like domain-containing protein</fullName>
    </recommendedName>
</protein>
<gene>
    <name evidence="2" type="ORF">SAMN02745752_01603</name>
</gene>
<organism evidence="2 3">
    <name type="scientific">Marinospirillum alkaliphilum DSM 21637</name>
    <dbReference type="NCBI Taxonomy" id="1122209"/>
    <lineage>
        <taxon>Bacteria</taxon>
        <taxon>Pseudomonadati</taxon>
        <taxon>Pseudomonadota</taxon>
        <taxon>Gammaproteobacteria</taxon>
        <taxon>Oceanospirillales</taxon>
        <taxon>Oceanospirillaceae</taxon>
        <taxon>Marinospirillum</taxon>
    </lineage>
</organism>
<evidence type="ECO:0000313" key="3">
    <source>
        <dbReference type="Proteomes" id="UP000182350"/>
    </source>
</evidence>
<proteinExistence type="predicted"/>
<name>A0A1K1WYH3_9GAMM</name>
<evidence type="ECO:0000256" key="1">
    <source>
        <dbReference type="SAM" id="SignalP"/>
    </source>
</evidence>
<dbReference type="OrthoDB" id="6119322at2"/>
<accession>A0A1K1WYH3</accession>
<feature type="chain" id="PRO_5013108994" description="Lipocalin-like domain-containing protein" evidence="1">
    <location>
        <begin position="23"/>
        <end position="160"/>
    </location>
</feature>
<dbReference type="AlphaFoldDB" id="A0A1K1WYH3"/>
<keyword evidence="3" id="KW-1185">Reference proteome</keyword>
<dbReference type="PROSITE" id="PS51257">
    <property type="entry name" value="PROKAR_LIPOPROTEIN"/>
    <property type="match status" value="1"/>
</dbReference>
<dbReference type="Proteomes" id="UP000182350">
    <property type="component" value="Unassembled WGS sequence"/>
</dbReference>
<reference evidence="2 3" key="1">
    <citation type="submission" date="2016-11" db="EMBL/GenBank/DDBJ databases">
        <authorList>
            <person name="Jaros S."/>
            <person name="Januszkiewicz K."/>
            <person name="Wedrychowicz H."/>
        </authorList>
    </citation>
    <scope>NUCLEOTIDE SEQUENCE [LARGE SCALE GENOMIC DNA]</scope>
    <source>
        <strain evidence="2 3">DSM 21637</strain>
    </source>
</reference>